<evidence type="ECO:0000313" key="2">
    <source>
        <dbReference type="Proteomes" id="UP000765509"/>
    </source>
</evidence>
<dbReference type="AlphaFoldDB" id="A0A9Q3D427"/>
<dbReference type="Proteomes" id="UP000765509">
    <property type="component" value="Unassembled WGS sequence"/>
</dbReference>
<accession>A0A9Q3D427</accession>
<dbReference type="EMBL" id="AVOT02013039">
    <property type="protein sequence ID" value="MBW0495330.1"/>
    <property type="molecule type" value="Genomic_DNA"/>
</dbReference>
<keyword evidence="2" id="KW-1185">Reference proteome</keyword>
<dbReference type="OrthoDB" id="2194665at2759"/>
<proteinExistence type="predicted"/>
<gene>
    <name evidence="1" type="ORF">O181_035045</name>
</gene>
<protein>
    <submittedName>
        <fullName evidence="1">Uncharacterized protein</fullName>
    </submittedName>
</protein>
<evidence type="ECO:0000313" key="1">
    <source>
        <dbReference type="EMBL" id="MBW0495330.1"/>
    </source>
</evidence>
<reference evidence="1" key="1">
    <citation type="submission" date="2021-03" db="EMBL/GenBank/DDBJ databases">
        <title>Draft genome sequence of rust myrtle Austropuccinia psidii MF-1, a brazilian biotype.</title>
        <authorList>
            <person name="Quecine M.C."/>
            <person name="Pachon D.M.R."/>
            <person name="Bonatelli M.L."/>
            <person name="Correr F.H."/>
            <person name="Franceschini L.M."/>
            <person name="Leite T.F."/>
            <person name="Margarido G.R.A."/>
            <person name="Almeida C.A."/>
            <person name="Ferrarezi J.A."/>
            <person name="Labate C.A."/>
        </authorList>
    </citation>
    <scope>NUCLEOTIDE SEQUENCE</scope>
    <source>
        <strain evidence="1">MF-1</strain>
    </source>
</reference>
<organism evidence="1 2">
    <name type="scientific">Austropuccinia psidii MF-1</name>
    <dbReference type="NCBI Taxonomy" id="1389203"/>
    <lineage>
        <taxon>Eukaryota</taxon>
        <taxon>Fungi</taxon>
        <taxon>Dikarya</taxon>
        <taxon>Basidiomycota</taxon>
        <taxon>Pucciniomycotina</taxon>
        <taxon>Pucciniomycetes</taxon>
        <taxon>Pucciniales</taxon>
        <taxon>Sphaerophragmiaceae</taxon>
        <taxon>Austropuccinia</taxon>
    </lineage>
</organism>
<comment type="caution">
    <text evidence="1">The sequence shown here is derived from an EMBL/GenBank/DDBJ whole genome shotgun (WGS) entry which is preliminary data.</text>
</comment>
<name>A0A9Q3D427_9BASI</name>
<sequence length="101" mass="11644">MVSPVRPSPIPQPRISPIVTSQQLQLVAISSRRREELLPLTFPATQVFQKRECWPIRVTREDPNMVNEGQDAVARFFRRVERNSREVINYANDRMIPGTAS</sequence>